<reference evidence="1" key="1">
    <citation type="submission" date="2020-11" db="EMBL/GenBank/DDBJ databases">
        <authorList>
            <person name="Konstantinou D."/>
            <person name="Gkelis S."/>
            <person name="Popin R."/>
            <person name="Fewer D."/>
            <person name="Sivonen K."/>
        </authorList>
    </citation>
    <scope>NUCLEOTIDE SEQUENCE</scope>
    <source>
        <strain evidence="1">TAU-MAC 1115</strain>
    </source>
</reference>
<name>A0A947DF09_9CYAN</name>
<organism evidence="1 2">
    <name type="scientific">Leptothoe spongobia TAU-MAC 1115</name>
    <dbReference type="NCBI Taxonomy" id="1967444"/>
    <lineage>
        <taxon>Bacteria</taxon>
        <taxon>Bacillati</taxon>
        <taxon>Cyanobacteriota</taxon>
        <taxon>Cyanophyceae</taxon>
        <taxon>Nodosilineales</taxon>
        <taxon>Cymatolegaceae</taxon>
        <taxon>Leptothoe</taxon>
        <taxon>Leptothoe spongobia</taxon>
    </lineage>
</organism>
<gene>
    <name evidence="1" type="ORF">IXB50_04640</name>
</gene>
<protein>
    <submittedName>
        <fullName evidence="1">PTPA-CTERM sorting domain-containing protein</fullName>
    </submittedName>
</protein>
<dbReference type="EMBL" id="JADOES010000006">
    <property type="protein sequence ID" value="MBT9314706.1"/>
    <property type="molecule type" value="Genomic_DNA"/>
</dbReference>
<comment type="caution">
    <text evidence="1">The sequence shown here is derived from an EMBL/GenBank/DDBJ whole genome shotgun (WGS) entry which is preliminary data.</text>
</comment>
<evidence type="ECO:0000313" key="1">
    <source>
        <dbReference type="EMBL" id="MBT9314706.1"/>
    </source>
</evidence>
<reference evidence="1" key="2">
    <citation type="journal article" date="2021" name="Mar. Drugs">
        <title>Genome Reduction and Secondary Metabolism of the Marine Sponge-Associated Cyanobacterium Leptothoe.</title>
        <authorList>
            <person name="Konstantinou D."/>
            <person name="Popin R.V."/>
            <person name="Fewer D.P."/>
            <person name="Sivonen K."/>
            <person name="Gkelis S."/>
        </authorList>
    </citation>
    <scope>NUCLEOTIDE SEQUENCE</scope>
    <source>
        <strain evidence="1">TAU-MAC 1115</strain>
    </source>
</reference>
<dbReference type="NCBIfam" id="NF033465">
    <property type="entry name" value="PTPA-CTERM"/>
    <property type="match status" value="1"/>
</dbReference>
<evidence type="ECO:0000313" key="2">
    <source>
        <dbReference type="Proteomes" id="UP000717364"/>
    </source>
</evidence>
<accession>A0A947DF09</accession>
<sequence length="324" mass="34029">MKVTFCTTKFVSQSAPSLGAAMLGMIAILGFSDSAVAANIGRGSDYLVTPRGSSFFDFGGPIGLVSFEGKPLGIGNSNADTVIQRKKDAIFDYDADGIIDPMVMFDHDGDGIKESSESDTVSIPIEMTRLALQSVNPVDVSGTLFDVSVGLTPETNSVGTMTINHNINPDNSFNDTGDSQGTFTSVLKKIFFDATFTPVGGGPGEFTESLIVNDFINVGADWSHQPLGSNPILVTGPLGNQDANCHVGFVSSGVPPCDETDFFTSLAMHTKNDLSQGEIIAHTTESSQCSPGENCIQPVPTPALLPGLLGLIGGALRKRKQETV</sequence>
<proteinExistence type="predicted"/>
<dbReference type="Proteomes" id="UP000717364">
    <property type="component" value="Unassembled WGS sequence"/>
</dbReference>
<dbReference type="RefSeq" id="WP_215607780.1">
    <property type="nucleotide sequence ID" value="NZ_JADOES010000006.1"/>
</dbReference>
<keyword evidence="2" id="KW-1185">Reference proteome</keyword>
<dbReference type="AlphaFoldDB" id="A0A947DF09"/>